<accession>A0ABU2R4V2</accession>
<dbReference type="PANTHER" id="PTHR36844:SF1">
    <property type="entry name" value="PROTEASE PRSW"/>
    <property type="match status" value="1"/>
</dbReference>
<evidence type="ECO:0000313" key="3">
    <source>
        <dbReference type="Proteomes" id="UP001183610"/>
    </source>
</evidence>
<dbReference type="EMBL" id="JAVRET010000047">
    <property type="protein sequence ID" value="MDT0411301.1"/>
    <property type="molecule type" value="Genomic_DNA"/>
</dbReference>
<proteinExistence type="predicted"/>
<keyword evidence="3" id="KW-1185">Reference proteome</keyword>
<feature type="transmembrane region" description="Helical" evidence="1">
    <location>
        <begin position="28"/>
        <end position="47"/>
    </location>
</feature>
<organism evidence="2 3">
    <name type="scientific">Streptomyces evansiae</name>
    <dbReference type="NCBI Taxonomy" id="3075535"/>
    <lineage>
        <taxon>Bacteria</taxon>
        <taxon>Bacillati</taxon>
        <taxon>Actinomycetota</taxon>
        <taxon>Actinomycetes</taxon>
        <taxon>Kitasatosporales</taxon>
        <taxon>Streptomycetaceae</taxon>
        <taxon>Streptomyces</taxon>
    </lineage>
</organism>
<protein>
    <submittedName>
        <fullName evidence="2">PrsW family glutamic-type intramembrane protease</fullName>
        <ecNumber evidence="2">3.4.-.-</ecNumber>
    </submittedName>
</protein>
<dbReference type="GO" id="GO:0006508">
    <property type="term" value="P:proteolysis"/>
    <property type="evidence" value="ECO:0007669"/>
    <property type="project" value="UniProtKB-KW"/>
</dbReference>
<feature type="transmembrane region" description="Helical" evidence="1">
    <location>
        <begin position="207"/>
        <end position="230"/>
    </location>
</feature>
<sequence length="378" mass="39654">MSAPPATAPAPAPARFREVRAWAARRRLGAAIVVLCLFGLGVLVWNFSGTARAFPGPALLSAFLLAVVLYVAFTLLRRVRPVRTPPRKWSWAGVAWGATAATGCALLANGGLSAVWSRTAGVDFASSWGAALTAPLNEEGIKTAGIVLLGVAFPARMRGPLDGWVLGALVGLGFQMAENWTYALNGIVGTGGTTPGDAALQSVVGRVLYTGLGSHWTMSAVAGTGVGLLLSRSPGPARRRRAGAAACVLTAVGMHWLFNAPFLGGGLGTGVKAAFDFLVAGSFWIVLRHAYRHRARAELRAPGVAPGADRLLTRRGRRRARAAVPQGAERERYARLMVAQLDLLEERAGTGCPRPAFEAAARARVAEARYVPSGVEGY</sequence>
<evidence type="ECO:0000313" key="2">
    <source>
        <dbReference type="EMBL" id="MDT0411301.1"/>
    </source>
</evidence>
<dbReference type="GO" id="GO:0008233">
    <property type="term" value="F:peptidase activity"/>
    <property type="evidence" value="ECO:0007669"/>
    <property type="project" value="UniProtKB-KW"/>
</dbReference>
<reference evidence="3" key="1">
    <citation type="submission" date="2023-07" db="EMBL/GenBank/DDBJ databases">
        <title>30 novel species of actinomycetes from the DSMZ collection.</title>
        <authorList>
            <person name="Nouioui I."/>
        </authorList>
    </citation>
    <scope>NUCLEOTIDE SEQUENCE [LARGE SCALE GENOMIC DNA]</scope>
    <source>
        <strain evidence="3">DSM 41979</strain>
    </source>
</reference>
<feature type="transmembrane region" description="Helical" evidence="1">
    <location>
        <begin position="59"/>
        <end position="77"/>
    </location>
</feature>
<dbReference type="EC" id="3.4.-.-" evidence="2"/>
<keyword evidence="2" id="KW-0378">Hydrolase</keyword>
<keyword evidence="1" id="KW-0472">Membrane</keyword>
<keyword evidence="1" id="KW-1133">Transmembrane helix</keyword>
<keyword evidence="1" id="KW-0812">Transmembrane</keyword>
<dbReference type="RefSeq" id="WP_010273334.1">
    <property type="nucleotide sequence ID" value="NZ_JAVRET010000047.1"/>
</dbReference>
<gene>
    <name evidence="2" type="ORF">RM698_19915</name>
</gene>
<comment type="caution">
    <text evidence="2">The sequence shown here is derived from an EMBL/GenBank/DDBJ whole genome shotgun (WGS) entry which is preliminary data.</text>
</comment>
<feature type="transmembrane region" description="Helical" evidence="1">
    <location>
        <begin position="89"/>
        <end position="108"/>
    </location>
</feature>
<evidence type="ECO:0000256" key="1">
    <source>
        <dbReference type="SAM" id="Phobius"/>
    </source>
</evidence>
<dbReference type="Pfam" id="PF13367">
    <property type="entry name" value="PrsW-protease"/>
    <property type="match status" value="1"/>
</dbReference>
<dbReference type="InterPro" id="IPR026898">
    <property type="entry name" value="PrsW"/>
</dbReference>
<dbReference type="PANTHER" id="PTHR36844">
    <property type="entry name" value="PROTEASE PRSW"/>
    <property type="match status" value="1"/>
</dbReference>
<feature type="transmembrane region" description="Helical" evidence="1">
    <location>
        <begin position="242"/>
        <end position="258"/>
    </location>
</feature>
<feature type="transmembrane region" description="Helical" evidence="1">
    <location>
        <begin position="270"/>
        <end position="287"/>
    </location>
</feature>
<dbReference type="Proteomes" id="UP001183610">
    <property type="component" value="Unassembled WGS sequence"/>
</dbReference>
<keyword evidence="2" id="KW-0645">Protease</keyword>
<name>A0ABU2R4V2_9ACTN</name>